<dbReference type="Pfam" id="PF07971">
    <property type="entry name" value="Glyco_hydro_92"/>
    <property type="match status" value="1"/>
</dbReference>
<protein>
    <submittedName>
        <fullName evidence="4">GH92 family glycosyl hydrolase</fullName>
        <ecNumber evidence="4">3.2.1.-</ecNumber>
    </submittedName>
</protein>
<dbReference type="InterPro" id="IPR012939">
    <property type="entry name" value="Glyco_hydro_92"/>
</dbReference>
<dbReference type="Gene3D" id="3.30.2080.10">
    <property type="entry name" value="GH92 mannosidase domain"/>
    <property type="match status" value="1"/>
</dbReference>
<dbReference type="InterPro" id="IPR041371">
    <property type="entry name" value="GH92_N"/>
</dbReference>
<keyword evidence="4" id="KW-0378">Hydrolase</keyword>
<evidence type="ECO:0000259" key="2">
    <source>
        <dbReference type="Pfam" id="PF07971"/>
    </source>
</evidence>
<dbReference type="Gene3D" id="1.20.1610.10">
    <property type="entry name" value="alpha-1,2-mannosidases domains"/>
    <property type="match status" value="1"/>
</dbReference>
<evidence type="ECO:0000256" key="1">
    <source>
        <dbReference type="SAM" id="MobiDB-lite"/>
    </source>
</evidence>
<dbReference type="InterPro" id="IPR050883">
    <property type="entry name" value="PNGase"/>
</dbReference>
<dbReference type="InterPro" id="IPR005887">
    <property type="entry name" value="GH92_a_mannosidase_put"/>
</dbReference>
<evidence type="ECO:0000313" key="5">
    <source>
        <dbReference type="Proteomes" id="UP000759103"/>
    </source>
</evidence>
<keyword evidence="5" id="KW-1185">Reference proteome</keyword>
<dbReference type="InterPro" id="IPR014718">
    <property type="entry name" value="GH-type_carb-bd"/>
</dbReference>
<dbReference type="NCBIfam" id="TIGR01180">
    <property type="entry name" value="aman2_put"/>
    <property type="match status" value="1"/>
</dbReference>
<dbReference type="Pfam" id="PF17678">
    <property type="entry name" value="Glyco_hydro_92N"/>
    <property type="match status" value="1"/>
</dbReference>
<reference evidence="4 5" key="1">
    <citation type="submission" date="2021-07" db="EMBL/GenBank/DDBJ databases">
        <title>Sphingomonas sp.</title>
        <authorList>
            <person name="Feng G."/>
            <person name="Li J."/>
            <person name="Pan M."/>
        </authorList>
    </citation>
    <scope>NUCLEOTIDE SEQUENCE [LARGE SCALE GENOMIC DNA]</scope>
    <source>
        <strain evidence="4 5">RRHST34</strain>
    </source>
</reference>
<dbReference type="SUPFAM" id="SSF48208">
    <property type="entry name" value="Six-hairpin glycosidases"/>
    <property type="match status" value="1"/>
</dbReference>
<dbReference type="Gene3D" id="1.20.1050.60">
    <property type="entry name" value="alpha-1,2-mannosidase"/>
    <property type="match status" value="1"/>
</dbReference>
<proteinExistence type="predicted"/>
<gene>
    <name evidence="4" type="ORF">KZ820_04725</name>
</gene>
<dbReference type="PANTHER" id="PTHR12143">
    <property type="entry name" value="PEPTIDE N-GLYCANASE PNGASE -RELATED"/>
    <property type="match status" value="1"/>
</dbReference>
<feature type="domain" description="Glycosyl hydrolase family 92 N-terminal" evidence="3">
    <location>
        <begin position="93"/>
        <end position="329"/>
    </location>
</feature>
<evidence type="ECO:0000259" key="3">
    <source>
        <dbReference type="Pfam" id="PF17678"/>
    </source>
</evidence>
<comment type="caution">
    <text evidence="4">The sequence shown here is derived from an EMBL/GenBank/DDBJ whole genome shotgun (WGS) entry which is preliminary data.</text>
</comment>
<keyword evidence="4" id="KW-0326">Glycosidase</keyword>
<dbReference type="EC" id="3.2.1.-" evidence="4"/>
<accession>A0ABS7BKL3</accession>
<dbReference type="InterPro" id="IPR008928">
    <property type="entry name" value="6-hairpin_glycosidase_sf"/>
</dbReference>
<organism evidence="4 5">
    <name type="scientific">Sphingomonas citri</name>
    <dbReference type="NCBI Taxonomy" id="2862499"/>
    <lineage>
        <taxon>Bacteria</taxon>
        <taxon>Pseudomonadati</taxon>
        <taxon>Pseudomonadota</taxon>
        <taxon>Alphaproteobacteria</taxon>
        <taxon>Sphingomonadales</taxon>
        <taxon>Sphingomonadaceae</taxon>
        <taxon>Sphingomonas</taxon>
    </lineage>
</organism>
<dbReference type="PANTHER" id="PTHR12143:SF39">
    <property type="entry name" value="SECRETED PROTEIN"/>
    <property type="match status" value="1"/>
</dbReference>
<sequence>MGRDVVETLAAIASAPADAGAQVGDAGEESPRLSQLDPGVRRGGIVGTGTAPLTAHRLQLNRRTLLATAASTALAAPLPLAAAAARTQRTAPNLFVGTGGDGHTYPGATLPFGMVQLSPDTDVERWDTCSGYHHGDGSIMGFSHTHLSGTGIGDMLDVLLVPTRGPVKLTPGPLADPDAGYRQRYSDELAEPGYYRVKLESGVLAELTVTERTGWHRYTFPKGAAHVLVDLSHLVLDKSDAKPLIDEASLALDAGGTLTGSRRVHRWAKGRRIHFALQLSRQPDRVTFYGDDDKEQPAGASGVQGKRVKAVLHFDEAGDAPLLARCGISAVDVAGARANLAAEARGWDFDAVRRAAARRWAEQLGAIAVEGGSADQRVIMASALYHAMVAPTLFSDVDGRYIGLDRKPQRVPAGERAFSTYSLWDTYRALHPLLTLVAPDQAGALVRDLVRQTQQSPYGPLVWPLQGVETGTMMGWHGVSVLAEAQAKGIPADYAAAWPAIRKRSFDFAAPDLDNSKGRDLYDAKGYVPADAWFESVSRTQEYAYDDWASSHLARAAGQSADAERLAKRSGNWRNVIDSSIGFARPRFADGSWWKDYDPIQLGHMPKPWWRDYTEANGWQATFLNQHDVYGLIRHIGGDQAFEAKLDALFNAPSTLPANAPPDIAGLVGQYAHGNEPDQHAPYLYAYVGAPWKTQAMVRRLCVEMYQNAPKGVIGNDDCGQMSAWFVFSALGFYPVDPVEAAYVFGSPLFERATLRVGGGKRLVIEAPGNRADTPYVAAVTWNGRPWTKSWISHAELVEGGTLRFTMSATPVPGFGRAMADRPPSFGRVPS</sequence>
<feature type="domain" description="Glycosyl hydrolase family 92" evidence="2">
    <location>
        <begin position="335"/>
        <end position="808"/>
    </location>
</feature>
<name>A0ABS7BKL3_9SPHN</name>
<dbReference type="Gene3D" id="2.70.98.10">
    <property type="match status" value="1"/>
</dbReference>
<feature type="region of interest" description="Disordered" evidence="1">
    <location>
        <begin position="17"/>
        <end position="43"/>
    </location>
</feature>
<dbReference type="GO" id="GO:0016798">
    <property type="term" value="F:hydrolase activity, acting on glycosyl bonds"/>
    <property type="evidence" value="ECO:0007669"/>
    <property type="project" value="UniProtKB-KW"/>
</dbReference>
<evidence type="ECO:0000313" key="4">
    <source>
        <dbReference type="EMBL" id="MBW6530030.1"/>
    </source>
</evidence>
<dbReference type="EMBL" id="JAHXZN010000001">
    <property type="protein sequence ID" value="MBW6530030.1"/>
    <property type="molecule type" value="Genomic_DNA"/>
</dbReference>
<dbReference type="Proteomes" id="UP000759103">
    <property type="component" value="Unassembled WGS sequence"/>
</dbReference>